<comment type="caution">
    <text evidence="15">The sequence shown here is derived from an EMBL/GenBank/DDBJ whole genome shotgun (WGS) entry which is preliminary data.</text>
</comment>
<evidence type="ECO:0000256" key="11">
    <source>
        <dbReference type="ARBA" id="ARBA00023136"/>
    </source>
</evidence>
<evidence type="ECO:0000256" key="2">
    <source>
        <dbReference type="ARBA" id="ARBA00004922"/>
    </source>
</evidence>
<keyword evidence="10 13" id="KW-1133">Transmembrane helix</keyword>
<dbReference type="HOGENOM" id="CLU_022549_1_0_1"/>
<keyword evidence="9" id="KW-0735">Signal-anchor</keyword>
<comment type="pathway">
    <text evidence="2">Protein modification; protein glycosylation.</text>
</comment>
<dbReference type="Gene3D" id="3.90.550.50">
    <property type="match status" value="1"/>
</dbReference>
<proteinExistence type="inferred from homology"/>
<evidence type="ECO:0000256" key="6">
    <source>
        <dbReference type="ARBA" id="ARBA00022679"/>
    </source>
</evidence>
<evidence type="ECO:0000256" key="1">
    <source>
        <dbReference type="ARBA" id="ARBA00004606"/>
    </source>
</evidence>
<evidence type="ECO:0000313" key="15">
    <source>
        <dbReference type="EMBL" id="KFH42374.1"/>
    </source>
</evidence>
<dbReference type="Proteomes" id="UP000029964">
    <property type="component" value="Unassembled WGS sequence"/>
</dbReference>
<dbReference type="STRING" id="857340.A0A086SZ42"/>
<dbReference type="Pfam" id="PF02434">
    <property type="entry name" value="Fringe"/>
    <property type="match status" value="1"/>
</dbReference>
<dbReference type="PANTHER" id="PTHR23033">
    <property type="entry name" value="BETA1,3-GALACTOSYLTRANSFERASE"/>
    <property type="match status" value="1"/>
</dbReference>
<accession>A0A086SZ42</accession>
<comment type="subcellular location">
    <subcellularLocation>
        <location evidence="1">Membrane</location>
        <topology evidence="1">Single-pass type II membrane protein</topology>
    </subcellularLocation>
</comment>
<dbReference type="AlphaFoldDB" id="A0A086SZ42"/>
<dbReference type="InterPro" id="IPR026050">
    <property type="entry name" value="C1GALT1/C1GALT1_chp1"/>
</dbReference>
<sequence length="504" mass="56535">MDTARPSYTRILSAYAARFRRPWVVFLVSTAILGLVAFTTSHLRTACAYGGCCPSWTMPVHYRSWGGSSGGSHRDQETSVRLLQADRSECAQFPDTSNILLVMKTGASEAYARVPTQLLTNMRCLPDFLIFSDMEQTIAGHEILDSLDTVLPEAKSGNKDFGLYARQKKCPLAQEDCNGGIKVAPEAWALDKYKNIHVAEKAYALRPYHDWYIFVDADTYVVWPTLVEWLAQFDPRKKHYMGSVALLVGHPFAHGGSGYVLSQGTMRAFFDGKSGVANKYDMAAKTTCCGDALFSKAVEEETGVDVKNAYHEQWPTVNGEQPHSLAYGEKQWCQPIVTMHHVSSHVVSEMNALERARKFSSPMRIRDIYQHFVQGELPRTREGWDNMSDDVHYLNTTAPGADKWKSGKVKTEGLSQLEQEAHLSFHNCRLACQNLPDCLQCRHHGGVCSMSTTVKHGRPAQNKSAGAEEDTEEDDRWMSGWDLERIEAWVRGHEECGEVVWPTP</sequence>
<dbReference type="EMBL" id="JPKY01000096">
    <property type="protein sequence ID" value="KFH42374.1"/>
    <property type="molecule type" value="Genomic_DNA"/>
</dbReference>
<keyword evidence="11 13" id="KW-0472">Membrane</keyword>
<evidence type="ECO:0000259" key="14">
    <source>
        <dbReference type="Pfam" id="PF02434"/>
    </source>
</evidence>
<dbReference type="GO" id="GO:0016263">
    <property type="term" value="F:glycoprotein-N-acetylgalactosamine 3-beta-galactosyltransferase activity"/>
    <property type="evidence" value="ECO:0007669"/>
    <property type="project" value="UniProtKB-EC"/>
</dbReference>
<evidence type="ECO:0000256" key="4">
    <source>
        <dbReference type="ARBA" id="ARBA00012557"/>
    </source>
</evidence>
<keyword evidence="6" id="KW-0808">Transferase</keyword>
<keyword evidence="5" id="KW-0328">Glycosyltransferase</keyword>
<keyword evidence="8" id="KW-0547">Nucleotide-binding</keyword>
<feature type="region of interest" description="Disordered" evidence="12">
    <location>
        <begin position="455"/>
        <end position="476"/>
    </location>
</feature>
<dbReference type="OrthoDB" id="414175at2759"/>
<evidence type="ECO:0000313" key="16">
    <source>
        <dbReference type="Proteomes" id="UP000029964"/>
    </source>
</evidence>
<evidence type="ECO:0000256" key="3">
    <source>
        <dbReference type="ARBA" id="ARBA00006462"/>
    </source>
</evidence>
<comment type="similarity">
    <text evidence="3">Belongs to the glycosyltransferase 31 family. Beta3-Gal-T subfamily.</text>
</comment>
<evidence type="ECO:0000256" key="13">
    <source>
        <dbReference type="SAM" id="Phobius"/>
    </source>
</evidence>
<dbReference type="EC" id="2.4.1.122" evidence="4"/>
<reference evidence="16" key="1">
    <citation type="journal article" date="2014" name="Genome Announc.">
        <title>Genome sequence and annotation of Acremonium chrysogenum, producer of the beta-lactam antibiotic cephalosporin C.</title>
        <authorList>
            <person name="Terfehr D."/>
            <person name="Dahlmann T.A."/>
            <person name="Specht T."/>
            <person name="Zadra I."/>
            <person name="Kuernsteiner H."/>
            <person name="Kueck U."/>
        </authorList>
    </citation>
    <scope>NUCLEOTIDE SEQUENCE [LARGE SCALE GENOMIC DNA]</scope>
    <source>
        <strain evidence="16">ATCC 11550 / CBS 779.69 / DSM 880 / IAM 14645 / JCM 23072 / IMI 49137</strain>
    </source>
</reference>
<dbReference type="GO" id="GO:0000166">
    <property type="term" value="F:nucleotide binding"/>
    <property type="evidence" value="ECO:0007669"/>
    <property type="project" value="UniProtKB-KW"/>
</dbReference>
<name>A0A086SZ42_HAPC1</name>
<dbReference type="GO" id="GO:0016020">
    <property type="term" value="C:membrane"/>
    <property type="evidence" value="ECO:0007669"/>
    <property type="project" value="UniProtKB-SubCell"/>
</dbReference>
<organism evidence="15 16">
    <name type="scientific">Hapsidospora chrysogenum (strain ATCC 11550 / CBS 779.69 / DSM 880 / IAM 14645 / JCM 23072 / IMI 49137)</name>
    <name type="common">Acremonium chrysogenum</name>
    <dbReference type="NCBI Taxonomy" id="857340"/>
    <lineage>
        <taxon>Eukaryota</taxon>
        <taxon>Fungi</taxon>
        <taxon>Dikarya</taxon>
        <taxon>Ascomycota</taxon>
        <taxon>Pezizomycotina</taxon>
        <taxon>Sordariomycetes</taxon>
        <taxon>Hypocreomycetidae</taxon>
        <taxon>Hypocreales</taxon>
        <taxon>Bionectriaceae</taxon>
        <taxon>Hapsidospora</taxon>
    </lineage>
</organism>
<gene>
    <name evidence="15" type="ORF">ACRE_069110</name>
</gene>
<dbReference type="PANTHER" id="PTHR23033:SF40">
    <property type="entry name" value="APPLE DOMAIN-CONTAINING PROTEIN"/>
    <property type="match status" value="1"/>
</dbReference>
<evidence type="ECO:0000256" key="12">
    <source>
        <dbReference type="SAM" id="MobiDB-lite"/>
    </source>
</evidence>
<evidence type="ECO:0000256" key="10">
    <source>
        <dbReference type="ARBA" id="ARBA00022989"/>
    </source>
</evidence>
<protein>
    <recommendedName>
        <fullName evidence="4">N-acetylgalactosaminide beta-1,3-galactosyltransferase</fullName>
        <ecNumber evidence="4">2.4.1.122</ecNumber>
    </recommendedName>
</protein>
<feature type="domain" description="Fringe-like glycosyltransferase" evidence="14">
    <location>
        <begin position="200"/>
        <end position="300"/>
    </location>
</feature>
<evidence type="ECO:0000256" key="9">
    <source>
        <dbReference type="ARBA" id="ARBA00022968"/>
    </source>
</evidence>
<evidence type="ECO:0000256" key="8">
    <source>
        <dbReference type="ARBA" id="ARBA00022741"/>
    </source>
</evidence>
<evidence type="ECO:0000256" key="7">
    <source>
        <dbReference type="ARBA" id="ARBA00022692"/>
    </source>
</evidence>
<evidence type="ECO:0000256" key="5">
    <source>
        <dbReference type="ARBA" id="ARBA00022676"/>
    </source>
</evidence>
<keyword evidence="7 13" id="KW-0812">Transmembrane</keyword>
<dbReference type="InterPro" id="IPR003378">
    <property type="entry name" value="Fringe-like_glycosylTrfase"/>
</dbReference>
<keyword evidence="16" id="KW-1185">Reference proteome</keyword>
<feature type="transmembrane region" description="Helical" evidence="13">
    <location>
        <begin position="23"/>
        <end position="43"/>
    </location>
</feature>